<protein>
    <submittedName>
        <fullName evidence="2">Uncharacterized protein</fullName>
    </submittedName>
</protein>
<name>A0A3Q7HPU7_SOLLC</name>
<dbReference type="Gramene" id="Solyc06g054323.1.1">
    <property type="protein sequence ID" value="Solyc06g054323.1.1"/>
    <property type="gene ID" value="Solyc06g054323.1"/>
</dbReference>
<proteinExistence type="predicted"/>
<evidence type="ECO:0000256" key="1">
    <source>
        <dbReference type="SAM" id="Phobius"/>
    </source>
</evidence>
<keyword evidence="1" id="KW-0472">Membrane</keyword>
<dbReference type="AlphaFoldDB" id="A0A3Q7HPU7"/>
<dbReference type="EnsemblPlants" id="Solyc06g054323.1.1">
    <property type="protein sequence ID" value="Solyc06g054323.1.1"/>
    <property type="gene ID" value="Solyc06g054323.1"/>
</dbReference>
<reference evidence="2" key="1">
    <citation type="journal article" date="2012" name="Nature">
        <title>The tomato genome sequence provides insights into fleshy fruit evolution.</title>
        <authorList>
            <consortium name="Tomato Genome Consortium"/>
        </authorList>
    </citation>
    <scope>NUCLEOTIDE SEQUENCE [LARGE SCALE GENOMIC DNA]</scope>
    <source>
        <strain evidence="2">cv. Heinz 1706</strain>
    </source>
</reference>
<organism evidence="2">
    <name type="scientific">Solanum lycopersicum</name>
    <name type="common">Tomato</name>
    <name type="synonym">Lycopersicon esculentum</name>
    <dbReference type="NCBI Taxonomy" id="4081"/>
    <lineage>
        <taxon>Eukaryota</taxon>
        <taxon>Viridiplantae</taxon>
        <taxon>Streptophyta</taxon>
        <taxon>Embryophyta</taxon>
        <taxon>Tracheophyta</taxon>
        <taxon>Spermatophyta</taxon>
        <taxon>Magnoliopsida</taxon>
        <taxon>eudicotyledons</taxon>
        <taxon>Gunneridae</taxon>
        <taxon>Pentapetalae</taxon>
        <taxon>asterids</taxon>
        <taxon>lamiids</taxon>
        <taxon>Solanales</taxon>
        <taxon>Solanaceae</taxon>
        <taxon>Solanoideae</taxon>
        <taxon>Solaneae</taxon>
        <taxon>Solanum</taxon>
        <taxon>Solanum subgen. Lycopersicon</taxon>
    </lineage>
</organism>
<reference evidence="2" key="2">
    <citation type="submission" date="2019-01" db="UniProtKB">
        <authorList>
            <consortium name="EnsemblPlants"/>
        </authorList>
    </citation>
    <scope>IDENTIFICATION</scope>
    <source>
        <strain evidence="2">cv. Heinz 1706</strain>
    </source>
</reference>
<feature type="transmembrane region" description="Helical" evidence="1">
    <location>
        <begin position="54"/>
        <end position="71"/>
    </location>
</feature>
<dbReference type="InParanoid" id="A0A3Q7HPU7"/>
<keyword evidence="3" id="KW-1185">Reference proteome</keyword>
<keyword evidence="1" id="KW-1133">Transmembrane helix</keyword>
<evidence type="ECO:0000313" key="3">
    <source>
        <dbReference type="Proteomes" id="UP000004994"/>
    </source>
</evidence>
<keyword evidence="1" id="KW-0812">Transmembrane</keyword>
<dbReference type="Proteomes" id="UP000004994">
    <property type="component" value="Chromosome 6"/>
</dbReference>
<accession>A0A3Q7HPU7</accession>
<sequence length="118" mass="13346">VQTATLVQPAAEPDLIAVPFFPLLAESQSNNSSPFLCSNVETFRILQLTFDCKLMFSFISLLSLFVGYGVMNQSRNFELRLEFVLGISLVGRFYIIADYHNPDIGMDENKYHPLFSKS</sequence>
<evidence type="ECO:0000313" key="2">
    <source>
        <dbReference type="EnsemblPlants" id="Solyc06g054323.1.1"/>
    </source>
</evidence>